<reference evidence="1 2" key="1">
    <citation type="submission" date="2019-03" db="EMBL/GenBank/DDBJ databases">
        <title>Genomic Encyclopedia of Type Strains, Phase IV (KMG-IV): sequencing the most valuable type-strain genomes for metagenomic binning, comparative biology and taxonomic classification.</title>
        <authorList>
            <person name="Goeker M."/>
        </authorList>
    </citation>
    <scope>NUCLEOTIDE SEQUENCE [LARGE SCALE GENOMIC DNA]</scope>
    <source>
        <strain evidence="1 2">DSM 9035</strain>
    </source>
</reference>
<evidence type="ECO:0000313" key="1">
    <source>
        <dbReference type="EMBL" id="TCT07800.1"/>
    </source>
</evidence>
<protein>
    <submittedName>
        <fullName evidence="1">Uncharacterized protein DUF5132</fullName>
    </submittedName>
</protein>
<dbReference type="RefSeq" id="WP_165933605.1">
    <property type="nucleotide sequence ID" value="NZ_SMAI01000001.1"/>
</dbReference>
<dbReference type="AlphaFoldDB" id="A0A4R3M3M4"/>
<dbReference type="InterPro" id="IPR033456">
    <property type="entry name" value="DUF5132"/>
</dbReference>
<dbReference type="EMBL" id="SMAI01000001">
    <property type="protein sequence ID" value="TCT07800.1"/>
    <property type="molecule type" value="Genomic_DNA"/>
</dbReference>
<keyword evidence="2" id="KW-1185">Reference proteome</keyword>
<accession>A0A4R3M3M4</accession>
<dbReference type="Pfam" id="PF17195">
    <property type="entry name" value="DUF5132"/>
    <property type="match status" value="1"/>
</dbReference>
<evidence type="ECO:0000313" key="2">
    <source>
        <dbReference type="Proteomes" id="UP000294664"/>
    </source>
</evidence>
<sequence>MKTGKAVGGGLLIGLALGLGTAVIGPALWRLGRPLAKDAIKAGVTGFGAARVAVARASEEVEDLVAEAAHELAQATQAADAESEAGAILRG</sequence>
<name>A0A4R3M3M4_9HYPH</name>
<proteinExistence type="predicted"/>
<organism evidence="1 2">
    <name type="scientific">Aquabacter spiritensis</name>
    <dbReference type="NCBI Taxonomy" id="933073"/>
    <lineage>
        <taxon>Bacteria</taxon>
        <taxon>Pseudomonadati</taxon>
        <taxon>Pseudomonadota</taxon>
        <taxon>Alphaproteobacteria</taxon>
        <taxon>Hyphomicrobiales</taxon>
        <taxon>Xanthobacteraceae</taxon>
        <taxon>Aquabacter</taxon>
    </lineage>
</organism>
<comment type="caution">
    <text evidence="1">The sequence shown here is derived from an EMBL/GenBank/DDBJ whole genome shotgun (WGS) entry which is preliminary data.</text>
</comment>
<gene>
    <name evidence="1" type="ORF">EDC64_101319</name>
</gene>
<dbReference type="Proteomes" id="UP000294664">
    <property type="component" value="Unassembled WGS sequence"/>
</dbReference>